<dbReference type="VEuPathDB" id="FungiDB:BO71DRAFT_344715"/>
<evidence type="ECO:0008006" key="3">
    <source>
        <dbReference type="Google" id="ProtNLM"/>
    </source>
</evidence>
<accession>A0A319DPJ8</accession>
<dbReference type="AlphaFoldDB" id="A0A319DPJ8"/>
<keyword evidence="2" id="KW-1185">Reference proteome</keyword>
<evidence type="ECO:0000313" key="2">
    <source>
        <dbReference type="Proteomes" id="UP000247810"/>
    </source>
</evidence>
<evidence type="ECO:0000313" key="1">
    <source>
        <dbReference type="EMBL" id="PYH98554.1"/>
    </source>
</evidence>
<dbReference type="EMBL" id="KZ825810">
    <property type="protein sequence ID" value="PYH98554.1"/>
    <property type="molecule type" value="Genomic_DNA"/>
</dbReference>
<dbReference type="Proteomes" id="UP000247810">
    <property type="component" value="Unassembled WGS sequence"/>
</dbReference>
<name>A0A319DPJ8_9EURO</name>
<dbReference type="OrthoDB" id="10042947at2759"/>
<gene>
    <name evidence="1" type="ORF">BO71DRAFT_344715</name>
</gene>
<proteinExistence type="predicted"/>
<reference evidence="1 2" key="1">
    <citation type="submission" date="2018-02" db="EMBL/GenBank/DDBJ databases">
        <title>The genomes of Aspergillus section Nigri reveals drivers in fungal speciation.</title>
        <authorList>
            <consortium name="DOE Joint Genome Institute"/>
            <person name="Vesth T.C."/>
            <person name="Nybo J."/>
            <person name="Theobald S."/>
            <person name="Brandl J."/>
            <person name="Frisvad J.C."/>
            <person name="Nielsen K.F."/>
            <person name="Lyhne E.K."/>
            <person name="Kogle M.E."/>
            <person name="Kuo A."/>
            <person name="Riley R."/>
            <person name="Clum A."/>
            <person name="Nolan M."/>
            <person name="Lipzen A."/>
            <person name="Salamov A."/>
            <person name="Henrissat B."/>
            <person name="Wiebenga A."/>
            <person name="De vries R.P."/>
            <person name="Grigoriev I.V."/>
            <person name="Mortensen U.H."/>
            <person name="Andersen M.R."/>
            <person name="Baker S.E."/>
        </authorList>
    </citation>
    <scope>NUCLEOTIDE SEQUENCE [LARGE SCALE GENOMIC DNA]</scope>
    <source>
        <strain evidence="1 2">CBS 707.79</strain>
    </source>
</reference>
<protein>
    <recommendedName>
        <fullName evidence="3">Integral membrane protein</fullName>
    </recommendedName>
</protein>
<sequence length="124" mass="13339">MPSNAPPQPFRVSQYIFGLQALPLIAAGIYTLIDPSRPPHHPLSPFRGLSHSTVQAMGLNSLALGTAYAIASYQNNLPFMLASIPGRLIAAAVFGSSDEALWSRVAPFEALMGCVTAASVWWEW</sequence>
<organism evidence="1 2">
    <name type="scientific">Aspergillus ellipticus CBS 707.79</name>
    <dbReference type="NCBI Taxonomy" id="1448320"/>
    <lineage>
        <taxon>Eukaryota</taxon>
        <taxon>Fungi</taxon>
        <taxon>Dikarya</taxon>
        <taxon>Ascomycota</taxon>
        <taxon>Pezizomycotina</taxon>
        <taxon>Eurotiomycetes</taxon>
        <taxon>Eurotiomycetidae</taxon>
        <taxon>Eurotiales</taxon>
        <taxon>Aspergillaceae</taxon>
        <taxon>Aspergillus</taxon>
        <taxon>Aspergillus subgen. Circumdati</taxon>
    </lineage>
</organism>